<gene>
    <name evidence="7" type="ORF">D1Z90_05935</name>
</gene>
<dbReference type="InterPro" id="IPR045214">
    <property type="entry name" value="Surf1/Surf4"/>
</dbReference>
<dbReference type="Proteomes" id="UP000283255">
    <property type="component" value="Unassembled WGS sequence"/>
</dbReference>
<proteinExistence type="inferred from homology"/>
<dbReference type="CDD" id="cd06662">
    <property type="entry name" value="SURF1"/>
    <property type="match status" value="1"/>
</dbReference>
<comment type="subcellular location">
    <subcellularLocation>
        <location evidence="6">Cell membrane</location>
        <topology evidence="6">Multi-pass membrane protein</topology>
    </subcellularLocation>
    <subcellularLocation>
        <location evidence="1">Membrane</location>
    </subcellularLocation>
</comment>
<evidence type="ECO:0000256" key="1">
    <source>
        <dbReference type="ARBA" id="ARBA00004370"/>
    </source>
</evidence>
<keyword evidence="4 6" id="KW-1133">Transmembrane helix</keyword>
<dbReference type="EMBL" id="QZCH01000004">
    <property type="protein sequence ID" value="RJG49496.1"/>
    <property type="molecule type" value="Genomic_DNA"/>
</dbReference>
<evidence type="ECO:0000256" key="3">
    <source>
        <dbReference type="ARBA" id="ARBA00022692"/>
    </source>
</evidence>
<protein>
    <recommendedName>
        <fullName evidence="6">SURF1-like protein</fullName>
    </recommendedName>
</protein>
<dbReference type="AlphaFoldDB" id="A0A418YHB0"/>
<dbReference type="Pfam" id="PF02104">
    <property type="entry name" value="SURF1"/>
    <property type="match status" value="1"/>
</dbReference>
<keyword evidence="3 6" id="KW-0812">Transmembrane</keyword>
<evidence type="ECO:0000313" key="7">
    <source>
        <dbReference type="EMBL" id="RJG49496.1"/>
    </source>
</evidence>
<dbReference type="PANTHER" id="PTHR23427:SF2">
    <property type="entry name" value="SURFEIT LOCUS PROTEIN 1"/>
    <property type="match status" value="1"/>
</dbReference>
<reference evidence="7 8" key="1">
    <citation type="submission" date="2018-09" db="EMBL/GenBank/DDBJ databases">
        <authorList>
            <person name="Wang F."/>
        </authorList>
    </citation>
    <scope>NUCLEOTIDE SEQUENCE [LARGE SCALE GENOMIC DNA]</scope>
    <source>
        <strain evidence="7 8">PLHSC7-2</strain>
    </source>
</reference>
<dbReference type="PROSITE" id="PS50895">
    <property type="entry name" value="SURF1"/>
    <property type="match status" value="1"/>
</dbReference>
<accession>A0A418YHB0</accession>
<reference evidence="7 8" key="2">
    <citation type="submission" date="2019-01" db="EMBL/GenBank/DDBJ databases">
        <title>Motilimonas pumilus sp. nov., isolated from the gut of sea cucumber (Apostichopus japonicus).</title>
        <authorList>
            <person name="Wang F.-Q."/>
            <person name="Ren L.-H."/>
            <person name="Lin Y.-W."/>
            <person name="Sun G.-H."/>
            <person name="Du Z.-J."/>
            <person name="Zhao J.-X."/>
            <person name="Liu X.-J."/>
            <person name="Liu L.-J."/>
        </authorList>
    </citation>
    <scope>NUCLEOTIDE SEQUENCE [LARGE SCALE GENOMIC DNA]</scope>
    <source>
        <strain evidence="7 8">PLHSC7-2</strain>
    </source>
</reference>
<comment type="similarity">
    <text evidence="2 6">Belongs to the SURF1 family.</text>
</comment>
<comment type="caution">
    <text evidence="7">The sequence shown here is derived from an EMBL/GenBank/DDBJ whole genome shotgun (WGS) entry which is preliminary data.</text>
</comment>
<name>A0A418YHB0_9GAMM</name>
<evidence type="ECO:0000256" key="5">
    <source>
        <dbReference type="ARBA" id="ARBA00023136"/>
    </source>
</evidence>
<keyword evidence="5 6" id="KW-0472">Membrane</keyword>
<evidence type="ECO:0000256" key="4">
    <source>
        <dbReference type="ARBA" id="ARBA00022989"/>
    </source>
</evidence>
<dbReference type="InterPro" id="IPR002994">
    <property type="entry name" value="Surf1/Shy1"/>
</dbReference>
<comment type="caution">
    <text evidence="6">Lacks conserved residue(s) required for the propagation of feature annotation.</text>
</comment>
<dbReference type="GO" id="GO:0005886">
    <property type="term" value="C:plasma membrane"/>
    <property type="evidence" value="ECO:0007669"/>
    <property type="project" value="UniProtKB-SubCell"/>
</dbReference>
<keyword evidence="8" id="KW-1185">Reference proteome</keyword>
<organism evidence="7 8">
    <name type="scientific">Motilimonas pumila</name>
    <dbReference type="NCBI Taxonomy" id="2303987"/>
    <lineage>
        <taxon>Bacteria</taxon>
        <taxon>Pseudomonadati</taxon>
        <taxon>Pseudomonadota</taxon>
        <taxon>Gammaproteobacteria</taxon>
        <taxon>Alteromonadales</taxon>
        <taxon>Alteromonadales genera incertae sedis</taxon>
        <taxon>Motilimonas</taxon>
    </lineage>
</organism>
<feature type="transmembrane region" description="Helical" evidence="6">
    <location>
        <begin position="212"/>
        <end position="231"/>
    </location>
</feature>
<evidence type="ECO:0000256" key="6">
    <source>
        <dbReference type="RuleBase" id="RU363076"/>
    </source>
</evidence>
<sequence>MRRMTWVFVIINLALILIMVKAGLWQLDRAAQKQHIASQLAQADTTLQQWSQVTQLEKLNAQYQTVALTGALDIEHAMLLDNKVWQGQVGYHVVVPLVQGSNAILVNLGWVAQGESRQQLPSLAELQHWLDERSFTGRLKWPEAGFQLAKQPLAQVFPQRLQYLPMAQLQQMFAQQHLHLMAPVLRLDPDTDVGFVRQWQWLTMPAAKHTAYAWQWFTMAFVLAIVASVFIRQQRLPRGEQGCKKVVH</sequence>
<evidence type="ECO:0000256" key="2">
    <source>
        <dbReference type="ARBA" id="ARBA00007165"/>
    </source>
</evidence>
<evidence type="ECO:0000313" key="8">
    <source>
        <dbReference type="Proteomes" id="UP000283255"/>
    </source>
</evidence>
<dbReference type="PANTHER" id="PTHR23427">
    <property type="entry name" value="SURFEIT LOCUS PROTEIN"/>
    <property type="match status" value="1"/>
</dbReference>
<keyword evidence="6" id="KW-1003">Cell membrane</keyword>